<dbReference type="InterPro" id="IPR018770">
    <property type="entry name" value="ChloroindolylP_hydrolase"/>
</dbReference>
<evidence type="ECO:0000256" key="1">
    <source>
        <dbReference type="SAM" id="Phobius"/>
    </source>
</evidence>
<dbReference type="Pfam" id="PF10112">
    <property type="entry name" value="Halogen_Hydrol"/>
    <property type="match status" value="1"/>
</dbReference>
<keyword evidence="1" id="KW-0812">Transmembrane</keyword>
<organism evidence="2 3">
    <name type="scientific">Selenomonas ruminantium</name>
    <dbReference type="NCBI Taxonomy" id="971"/>
    <lineage>
        <taxon>Bacteria</taxon>
        <taxon>Bacillati</taxon>
        <taxon>Bacillota</taxon>
        <taxon>Negativicutes</taxon>
        <taxon>Selenomonadales</taxon>
        <taxon>Selenomonadaceae</taxon>
        <taxon>Selenomonas</taxon>
    </lineage>
</organism>
<keyword evidence="1" id="KW-0472">Membrane</keyword>
<proteinExistence type="predicted"/>
<sequence length="268" mass="30025">MDRNGVPRIGGSPMLLVVKLVIIGVLLLLLAICKVLSVFSLQEVVGAIALGAIAYALLSGEEKDQEKEKIILVPNKKTEYNDVYGKADEDYRFLQISLPAVRDEELHYLLQAMQQIAKRLLGYLEKHPERITAAGRFVNYYQDRTASLVRQYLSMQEAGLREELQQNLLQEMKNTFRGFLAAYETQLAKVMQCELLDMEAEMKVAQQVMDEEGIRAKDADYVPVAENEEKEPAKGQEGNAPLKYAGIALAALIGAVGLYKLTDKKKEE</sequence>
<accession>A0A927WNC8</accession>
<evidence type="ECO:0000313" key="2">
    <source>
        <dbReference type="EMBL" id="MBE6085908.1"/>
    </source>
</evidence>
<comment type="caution">
    <text evidence="2">The sequence shown here is derived from an EMBL/GenBank/DDBJ whole genome shotgun (WGS) entry which is preliminary data.</text>
</comment>
<dbReference type="RefSeq" id="WP_303670041.1">
    <property type="nucleotide sequence ID" value="NZ_SVCA01000010.1"/>
</dbReference>
<evidence type="ECO:0000313" key="3">
    <source>
        <dbReference type="Proteomes" id="UP000772151"/>
    </source>
</evidence>
<name>A0A927WNC8_SELRU</name>
<feature type="transmembrane region" description="Helical" evidence="1">
    <location>
        <begin position="38"/>
        <end position="58"/>
    </location>
</feature>
<dbReference type="EMBL" id="SVCA01000010">
    <property type="protein sequence ID" value="MBE6085908.1"/>
    <property type="molecule type" value="Genomic_DNA"/>
</dbReference>
<feature type="transmembrane region" description="Helical" evidence="1">
    <location>
        <begin position="12"/>
        <end position="32"/>
    </location>
</feature>
<keyword evidence="1" id="KW-1133">Transmembrane helix</keyword>
<dbReference type="Proteomes" id="UP000772151">
    <property type="component" value="Unassembled WGS sequence"/>
</dbReference>
<gene>
    <name evidence="2" type="ORF">E7203_10730</name>
</gene>
<evidence type="ECO:0008006" key="4">
    <source>
        <dbReference type="Google" id="ProtNLM"/>
    </source>
</evidence>
<reference evidence="2" key="1">
    <citation type="submission" date="2019-04" db="EMBL/GenBank/DDBJ databases">
        <title>Evolution of Biomass-Degrading Anaerobic Consortia Revealed by Metagenomics.</title>
        <authorList>
            <person name="Peng X."/>
        </authorList>
    </citation>
    <scope>NUCLEOTIDE SEQUENCE</scope>
    <source>
        <strain evidence="2">SIG242</strain>
    </source>
</reference>
<protein>
    <recommendedName>
        <fullName evidence="4">5-bromo-4-chloroindolyl phosphate hydrolysis protein</fullName>
    </recommendedName>
</protein>
<dbReference type="AlphaFoldDB" id="A0A927WNC8"/>